<dbReference type="InterPro" id="IPR046673">
    <property type="entry name" value="ToxA_N"/>
</dbReference>
<dbReference type="Pfam" id="PF13855">
    <property type="entry name" value="LRR_8"/>
    <property type="match status" value="1"/>
</dbReference>
<keyword evidence="1" id="KW-0433">Leucine-rich repeat</keyword>
<dbReference type="EMBL" id="WJZX01000084">
    <property type="protein sequence ID" value="MCF5657007.1"/>
    <property type="molecule type" value="Genomic_DNA"/>
</dbReference>
<dbReference type="SMART" id="SM00369">
    <property type="entry name" value="LRR_TYP"/>
    <property type="match status" value="9"/>
</dbReference>
<name>A0AAP2S5C8_9PSED</name>
<dbReference type="Gene3D" id="3.80.10.10">
    <property type="entry name" value="Ribonuclease Inhibitor"/>
    <property type="match status" value="3"/>
</dbReference>
<dbReference type="SUPFAM" id="SSF52058">
    <property type="entry name" value="L domain-like"/>
    <property type="match status" value="2"/>
</dbReference>
<proteinExistence type="predicted"/>
<dbReference type="InterPro" id="IPR032675">
    <property type="entry name" value="LRR_dom_sf"/>
</dbReference>
<dbReference type="InterPro" id="IPR050216">
    <property type="entry name" value="LRR_domain-containing"/>
</dbReference>
<protein>
    <recommendedName>
        <fullName evidence="4">Dermonecrotic toxin N-terminal domain-containing protein</fullName>
    </recommendedName>
</protein>
<keyword evidence="3" id="KW-0175">Coiled coil</keyword>
<comment type="caution">
    <text evidence="5">The sequence shown here is derived from an EMBL/GenBank/DDBJ whole genome shotgun (WGS) entry which is preliminary data.</text>
</comment>
<dbReference type="InterPro" id="IPR003591">
    <property type="entry name" value="Leu-rich_rpt_typical-subtyp"/>
</dbReference>
<evidence type="ECO:0000313" key="5">
    <source>
        <dbReference type="EMBL" id="MCF5657007.1"/>
    </source>
</evidence>
<dbReference type="GO" id="GO:0005737">
    <property type="term" value="C:cytoplasm"/>
    <property type="evidence" value="ECO:0007669"/>
    <property type="project" value="TreeGrafter"/>
</dbReference>
<evidence type="ECO:0000256" key="1">
    <source>
        <dbReference type="ARBA" id="ARBA00022614"/>
    </source>
</evidence>
<reference evidence="5" key="1">
    <citation type="submission" date="2019-11" db="EMBL/GenBank/DDBJ databases">
        <title>Epiphytic Pseudomonas syringae from cherry orchards.</title>
        <authorList>
            <person name="Hulin M.T."/>
        </authorList>
    </citation>
    <scope>NUCLEOTIDE SEQUENCE</scope>
    <source>
        <strain evidence="5">PA-2-1F</strain>
    </source>
</reference>
<dbReference type="Proteomes" id="UP000814126">
    <property type="component" value="Unassembled WGS sequence"/>
</dbReference>
<evidence type="ECO:0000256" key="2">
    <source>
        <dbReference type="ARBA" id="ARBA00022737"/>
    </source>
</evidence>
<keyword evidence="2" id="KW-0677">Repeat</keyword>
<evidence type="ECO:0000256" key="3">
    <source>
        <dbReference type="SAM" id="Coils"/>
    </source>
</evidence>
<evidence type="ECO:0000259" key="4">
    <source>
        <dbReference type="Pfam" id="PF20178"/>
    </source>
</evidence>
<dbReference type="RefSeq" id="WP_236326401.1">
    <property type="nucleotide sequence ID" value="NZ_CP142189.1"/>
</dbReference>
<gene>
    <name evidence="5" type="ORF">GIV46_18505</name>
</gene>
<organism evidence="5 6">
    <name type="scientific">Pseudomonas poae</name>
    <dbReference type="NCBI Taxonomy" id="200451"/>
    <lineage>
        <taxon>Bacteria</taxon>
        <taxon>Pseudomonadati</taxon>
        <taxon>Pseudomonadota</taxon>
        <taxon>Gammaproteobacteria</taxon>
        <taxon>Pseudomonadales</taxon>
        <taxon>Pseudomonadaceae</taxon>
        <taxon>Pseudomonas</taxon>
    </lineage>
</organism>
<accession>A0AAP2S5C8</accession>
<dbReference type="InterPro" id="IPR001611">
    <property type="entry name" value="Leu-rich_rpt"/>
</dbReference>
<feature type="domain" description="Dermonecrotic toxin N-terminal" evidence="4">
    <location>
        <begin position="85"/>
        <end position="338"/>
    </location>
</feature>
<dbReference type="PROSITE" id="PS51450">
    <property type="entry name" value="LRR"/>
    <property type="match status" value="1"/>
</dbReference>
<dbReference type="PANTHER" id="PTHR48051">
    <property type="match status" value="1"/>
</dbReference>
<feature type="coiled-coil region" evidence="3">
    <location>
        <begin position="1372"/>
        <end position="1399"/>
    </location>
</feature>
<dbReference type="Pfam" id="PF20178">
    <property type="entry name" value="ToxA_N"/>
    <property type="match status" value="1"/>
</dbReference>
<evidence type="ECO:0000313" key="6">
    <source>
        <dbReference type="Proteomes" id="UP000814126"/>
    </source>
</evidence>
<feature type="coiled-coil region" evidence="3">
    <location>
        <begin position="1668"/>
        <end position="1695"/>
    </location>
</feature>
<dbReference type="PANTHER" id="PTHR48051:SF1">
    <property type="entry name" value="RAS SUPPRESSOR PROTEIN 1"/>
    <property type="match status" value="1"/>
</dbReference>
<sequence length="1965" mass="220498">MTLSTLPIQLPAPFTYRDLHEDILKQAIPAWLTDLSPSHRATLGKVQLALPPWYKNASPQEHERLKHRVSAAWKARIPVDRAMASLKSPEDFGAPLLQQRLGIENDVRTTFLRLYIPQSVPWFPLRTGGARTWTVSLLDAALHNFEKDERYEASSGFITQPTPSGHFDSLPALDRLMSVAQFTALCRELDLGGQYQRYLQAYFDEKNPVAADTLQRHLKQHHLADLNVALQMARMKLDLLDAQTYQRLQALLDAQGRRDSCAPLLAYELSIMSSPLSGIVLFAEDLERPHPVSVTAYIPDDPHAPLKQYPTLVAFMTALGNHLRSTEYQQFFSRFVNHAERGDFFAHLNQRLSRVTWHPHTRGDPRPSWRETPVERPRLMFSATPIKGGLFKHLFQKKLSKVYNDGRSRAVPTARVDQKARWERWDILEKVASQVLQIAAFIAAPFVPPVGLLMLAYSAYQMLDEVIEGVIDWTADQTREGFEHLFSFVEQVLQLGTFAVGGHIATSVLRTALPATSVKFFDSLKPVTLPDGKARLWQPDLEPYVHDIRLGKTAYPDAEGLHSHSGVKVLMLADKPYVVQTDPVTGQPYLHHPTRPNAYRPPLMSNGKGAWLTELDTPWNWDETTLMRRQGPHTHTLNDQQLANIRHISDTHEGALRSMHLNQHKPPPLLTDTLERFKIDQALQDFIDQMNSDDAAVYAKADAQTQLQLLTDLGLWPQTKTLRVIDAEGKTVWEMTGNENASVAQLHEAQLKNGDLLNNVLEALDEPQRKTLLGEAFGDPVTSVHTRAGKLRKKLAGLAELHRRSLFDSRYQNAGDPSNARQQLLIDTTVGLPRSASEALLDGASGLELKEVDQGTVPARLRELAQALRDEARVTRAYEGLYLQATDNLDTHRLALHSLQRLPGWPKRLRLEIRHPDTTLIDAIGKPRARLARVLERSPEGRYTPRDEKGPVFGETDFYTAVLQALPDAERNAVNLHIGQGSRLKQTLRTHALERSSARKLITAQPAPRPTDTRTHLRLLGMERYPPADTGAPEHARSMARRLFPAQSDEQLDNLLTELERSPGGARVQLAAMRDQYAQLGYDLNSWVASTPRRYPGSEITLSRQDYADAVQSRRLFMQEILRGWRQETPTDRYFEPPARNGLKIIVNAAQSGELPTLRVSFEHVSYLELKGDLSALNADGFLRSFPRLRHLSITDAALGHLPPAVSHMPNLNALILSNCSITLNAESLNTLAALNRLRTLDLFRNPLELAPSVETMVDLQYLELSQTRLSQFPAGLINRPALEMAGLSNNRITQLPAEFFTLPEDTLKNFDLSGNPLSRDVLEQAKAFYQRTGLNWQIDAPATEVRQVKQLFPAFTDAQVNRYIFGLPGTLEMGQIELARLEAEYADLSTRLDTWAGRADTTAQQSRRQQLVGSLKACWRREVNVNHSSSRILTTYALEILSPIGDEFPPLEGQFDHVSQLRLVGADERFPLQSSLFFKGFPALNDLSIEGYNVGDIPDAIFELPQLSSLSLHRCSLTLSDRSTRLLATLNDLKQLNLSQNPLGQPPDFGAMPTLTEINLADTQLKQFPDGLLTAIERLSVNLSGNQIVKIPDSAFQLSTILTDAFDLSRNPLSRATLMQIKAYCQRTGEDFGADAPAALRDRIKALYPTFSEARSNRFFFELPGDLDAAEPAIEALEQEYEQMRTDLQEWAIDTPEHHPVQDEPLDLQTRAQDQLNRQAFKQLLEQAWRRETAPDDDNLSGRSHILTFNQPIIGELPHVNARLEHVTVIDLEGAGTTTGVNGLLKCVPKLQQLILSKFRLGDIPTQAFNLPELNTLILIDSQIVLTPASNSALSGLQHLQYLDLSGNPLGRTPDVRHVSLLESLYLQETGINQIPEGMFSLRELRVVDLSDNLIEDMPAALFELRGPLESTCDLSGNPWSARSLNHLRQYYLQTGNDLNVEAVHQDAAGNPVQRPVTPEPMEQ</sequence>